<dbReference type="PRINTS" id="PR00455">
    <property type="entry name" value="HTHTETR"/>
</dbReference>
<dbReference type="InterPro" id="IPR050109">
    <property type="entry name" value="HTH-type_TetR-like_transc_reg"/>
</dbReference>
<evidence type="ECO:0000313" key="7">
    <source>
        <dbReference type="Proteomes" id="UP000273982"/>
    </source>
</evidence>
<keyword evidence="2 4" id="KW-0238">DNA-binding</keyword>
<dbReference type="PANTHER" id="PTHR30055">
    <property type="entry name" value="HTH-TYPE TRANSCRIPTIONAL REGULATOR RUTR"/>
    <property type="match status" value="1"/>
</dbReference>
<evidence type="ECO:0000256" key="3">
    <source>
        <dbReference type="ARBA" id="ARBA00023163"/>
    </source>
</evidence>
<name>A0A3G8M9B0_9HYPH</name>
<dbReference type="Pfam" id="PF14246">
    <property type="entry name" value="TetR_C_7"/>
    <property type="match status" value="1"/>
</dbReference>
<dbReference type="InterPro" id="IPR009057">
    <property type="entry name" value="Homeodomain-like_sf"/>
</dbReference>
<feature type="domain" description="HTH tetR-type" evidence="5">
    <location>
        <begin position="21"/>
        <end position="81"/>
    </location>
</feature>
<dbReference type="PROSITE" id="PS50977">
    <property type="entry name" value="HTH_TETR_2"/>
    <property type="match status" value="1"/>
</dbReference>
<dbReference type="InterPro" id="IPR023772">
    <property type="entry name" value="DNA-bd_HTH_TetR-type_CS"/>
</dbReference>
<dbReference type="InterPro" id="IPR036271">
    <property type="entry name" value="Tet_transcr_reg_TetR-rel_C_sf"/>
</dbReference>
<evidence type="ECO:0000256" key="2">
    <source>
        <dbReference type="ARBA" id="ARBA00023125"/>
    </source>
</evidence>
<dbReference type="AlphaFoldDB" id="A0A3G8M9B0"/>
<dbReference type="GO" id="GO:0003700">
    <property type="term" value="F:DNA-binding transcription factor activity"/>
    <property type="evidence" value="ECO:0007669"/>
    <property type="project" value="TreeGrafter"/>
</dbReference>
<dbReference type="GO" id="GO:0000976">
    <property type="term" value="F:transcription cis-regulatory region binding"/>
    <property type="evidence" value="ECO:0007669"/>
    <property type="project" value="TreeGrafter"/>
</dbReference>
<reference evidence="6 7" key="1">
    <citation type="submission" date="2018-11" db="EMBL/GenBank/DDBJ databases">
        <title>Genome squencing of methanotrophic bacteria isolated from alkaline groundwater in Korea.</title>
        <authorList>
            <person name="Nguyen L.N."/>
        </authorList>
    </citation>
    <scope>NUCLEOTIDE SEQUENCE [LARGE SCALE GENOMIC DNA]</scope>
    <source>
        <strain evidence="6 7">GW6</strain>
    </source>
</reference>
<proteinExistence type="predicted"/>
<evidence type="ECO:0000259" key="5">
    <source>
        <dbReference type="PROSITE" id="PS50977"/>
    </source>
</evidence>
<dbReference type="Proteomes" id="UP000273982">
    <property type="component" value="Chromosome"/>
</dbReference>
<dbReference type="FunFam" id="1.10.10.60:FF:000141">
    <property type="entry name" value="TetR family transcriptional regulator"/>
    <property type="match status" value="1"/>
</dbReference>
<dbReference type="Pfam" id="PF00440">
    <property type="entry name" value="TetR_N"/>
    <property type="match status" value="1"/>
</dbReference>
<dbReference type="Gene3D" id="1.10.10.60">
    <property type="entry name" value="Homeodomain-like"/>
    <property type="match status" value="1"/>
</dbReference>
<dbReference type="SUPFAM" id="SSF46689">
    <property type="entry name" value="Homeodomain-like"/>
    <property type="match status" value="1"/>
</dbReference>
<dbReference type="InterPro" id="IPR001647">
    <property type="entry name" value="HTH_TetR"/>
</dbReference>
<dbReference type="InterPro" id="IPR039536">
    <property type="entry name" value="TetR_C_Proteobacteria"/>
</dbReference>
<dbReference type="SUPFAM" id="SSF48498">
    <property type="entry name" value="Tetracyclin repressor-like, C-terminal domain"/>
    <property type="match status" value="1"/>
</dbReference>
<evidence type="ECO:0000256" key="1">
    <source>
        <dbReference type="ARBA" id="ARBA00023015"/>
    </source>
</evidence>
<evidence type="ECO:0000256" key="4">
    <source>
        <dbReference type="PROSITE-ProRule" id="PRU00335"/>
    </source>
</evidence>
<dbReference type="Gene3D" id="1.10.357.10">
    <property type="entry name" value="Tetracycline Repressor, domain 2"/>
    <property type="match status" value="1"/>
</dbReference>
<dbReference type="PROSITE" id="PS01081">
    <property type="entry name" value="HTH_TETR_1"/>
    <property type="match status" value="1"/>
</dbReference>
<feature type="DNA-binding region" description="H-T-H motif" evidence="4">
    <location>
        <begin position="44"/>
        <end position="63"/>
    </location>
</feature>
<keyword evidence="3" id="KW-0804">Transcription</keyword>
<dbReference type="PANTHER" id="PTHR30055:SF146">
    <property type="entry name" value="HTH-TYPE TRANSCRIPTIONAL DUAL REGULATOR CECR"/>
    <property type="match status" value="1"/>
</dbReference>
<organism evidence="6 7">
    <name type="scientific">Methylocystis rosea</name>
    <dbReference type="NCBI Taxonomy" id="173366"/>
    <lineage>
        <taxon>Bacteria</taxon>
        <taxon>Pseudomonadati</taxon>
        <taxon>Pseudomonadota</taxon>
        <taxon>Alphaproteobacteria</taxon>
        <taxon>Hyphomicrobiales</taxon>
        <taxon>Methylocystaceae</taxon>
        <taxon>Methylocystis</taxon>
    </lineage>
</organism>
<gene>
    <name evidence="6" type="ORF">EHO51_11850</name>
</gene>
<accession>A0A3G8M9B0</accession>
<dbReference type="KEGG" id="mros:EHO51_11850"/>
<protein>
    <submittedName>
        <fullName evidence="6">TetR family transcriptional regulator</fullName>
    </submittedName>
</protein>
<keyword evidence="1" id="KW-0805">Transcription regulation</keyword>
<sequence length="230" mass="25265">MKSPSTDLATAAGSTEAHVAGRKECSVIEAARKLFLEQGFAETSMDAIARSACVSKATLYAYFPSKEALFAHLIEAECRLKASRLKMPDLDIGLVEALRSFARQFVEVYLTPESMAFFQAISSERMRFPQLCRLFFESGPKNELMRVAALLEEAKDRGLLTFSDATEAASHFLSLVRGDLPLHTALGLEPRAEASANAMVDAGIDAFLRAYRREGTSRITARCRNKTASN</sequence>
<dbReference type="EMBL" id="CP034086">
    <property type="protein sequence ID" value="AZG78609.1"/>
    <property type="molecule type" value="Genomic_DNA"/>
</dbReference>
<evidence type="ECO:0000313" key="6">
    <source>
        <dbReference type="EMBL" id="AZG78609.1"/>
    </source>
</evidence>